<organism evidence="1 2">
    <name type="scientific">Gloeocapsopsis dulcis AAB1 = 1H9</name>
    <dbReference type="NCBI Taxonomy" id="1433147"/>
    <lineage>
        <taxon>Bacteria</taxon>
        <taxon>Bacillati</taxon>
        <taxon>Cyanobacteriota</taxon>
        <taxon>Cyanophyceae</taxon>
        <taxon>Oscillatoriophycideae</taxon>
        <taxon>Chroococcales</taxon>
        <taxon>Chroococcaceae</taxon>
        <taxon>Gloeocapsopsis</taxon>
        <taxon>Gloeocapsopsis dulcis</taxon>
    </lineage>
</organism>
<dbReference type="Proteomes" id="UP000441797">
    <property type="component" value="Unassembled WGS sequence"/>
</dbReference>
<accession>A0A6N8FTX8</accession>
<proteinExistence type="predicted"/>
<comment type="caution">
    <text evidence="1">The sequence shown here is derived from an EMBL/GenBank/DDBJ whole genome shotgun (WGS) entry which is preliminary data.</text>
</comment>
<dbReference type="RefSeq" id="WP_105219352.1">
    <property type="nucleotide sequence ID" value="NZ_CAWNSU010000033.1"/>
</dbReference>
<keyword evidence="2" id="KW-1185">Reference proteome</keyword>
<dbReference type="AlphaFoldDB" id="A0A6N8FTX8"/>
<dbReference type="OrthoDB" id="512901at2"/>
<reference evidence="1 2" key="1">
    <citation type="journal article" date="2019" name="Front. Microbiol.">
        <title>Genomic Features for Desiccation Tolerance and Sugar Biosynthesis in the Extremophile Gloeocapsopsis sp. UTEX B3054.</title>
        <authorList>
            <person name="Urrejola C."/>
            <person name="Alcorta J."/>
            <person name="Salas L."/>
            <person name="Vasquez M."/>
            <person name="Polz M.F."/>
            <person name="Vicuna R."/>
            <person name="Diez B."/>
        </authorList>
    </citation>
    <scope>NUCLEOTIDE SEQUENCE [LARGE SCALE GENOMIC DNA]</scope>
    <source>
        <strain evidence="1 2">1H9</strain>
    </source>
</reference>
<protein>
    <recommendedName>
        <fullName evidence="3">VOC domain-containing protein</fullName>
    </recommendedName>
</protein>
<name>A0A6N8FTX8_9CHRO</name>
<dbReference type="EMBL" id="NAPY01000009">
    <property type="protein sequence ID" value="MUL36319.1"/>
    <property type="molecule type" value="Genomic_DNA"/>
</dbReference>
<evidence type="ECO:0000313" key="2">
    <source>
        <dbReference type="Proteomes" id="UP000441797"/>
    </source>
</evidence>
<evidence type="ECO:0008006" key="3">
    <source>
        <dbReference type="Google" id="ProtNLM"/>
    </source>
</evidence>
<sequence>MIHHISIDAYNPLQVASVLAEILKGKAYHFFYPGSYNVMPFDSYGTGIVVFPQGTVWIPGTNTKPAQLLPSTSTDLVAIHAAISVPTTQQQIEQIGQREGWRVLTRDQGDSIFGLVEFWVENRILLELLPPGFETQYLQTMQPEMLEQILGQPIQPIAV</sequence>
<gene>
    <name evidence="1" type="ORF">BWI75_08155</name>
</gene>
<evidence type="ECO:0000313" key="1">
    <source>
        <dbReference type="EMBL" id="MUL36319.1"/>
    </source>
</evidence>